<protein>
    <submittedName>
        <fullName evidence="3">Zgc:194627</fullName>
    </submittedName>
</protein>
<dbReference type="Ensembl" id="ENSCCRT00000172690.1">
    <property type="protein sequence ID" value="ENSCCRP00000178464.1"/>
    <property type="gene ID" value="ENSCCRG00000066387.1"/>
</dbReference>
<dbReference type="Proteomes" id="UP001108240">
    <property type="component" value="Unplaced"/>
</dbReference>
<dbReference type="GeneTree" id="ENSGT01120000272334"/>
<evidence type="ECO:0000256" key="1">
    <source>
        <dbReference type="SAM" id="Phobius"/>
    </source>
</evidence>
<dbReference type="PROSITE" id="PS50835">
    <property type="entry name" value="IG_LIKE"/>
    <property type="match status" value="1"/>
</dbReference>
<evidence type="ECO:0000313" key="3">
    <source>
        <dbReference type="Ensembl" id="ENSCCRP00000178464.1"/>
    </source>
</evidence>
<dbReference type="InterPro" id="IPR013106">
    <property type="entry name" value="Ig_V-set"/>
</dbReference>
<proteinExistence type="predicted"/>
<dbReference type="PANTHER" id="PTHR21063">
    <property type="entry name" value="LFA-3"/>
    <property type="match status" value="1"/>
</dbReference>
<feature type="domain" description="Ig-like" evidence="2">
    <location>
        <begin position="103"/>
        <end position="229"/>
    </location>
</feature>
<dbReference type="InterPro" id="IPR036179">
    <property type="entry name" value="Ig-like_dom_sf"/>
</dbReference>
<accession>A0A9J8D8J5</accession>
<dbReference type="Ensembl" id="ENSCCRT00000128460.1">
    <property type="protein sequence ID" value="ENSCCRP00000128556.1"/>
    <property type="gene ID" value="ENSCCRG00000066387.1"/>
</dbReference>
<reference evidence="3" key="1">
    <citation type="submission" date="2025-05" db="UniProtKB">
        <authorList>
            <consortium name="Ensembl"/>
        </authorList>
    </citation>
    <scope>IDENTIFICATION</scope>
</reference>
<feature type="transmembrane region" description="Helical" evidence="1">
    <location>
        <begin position="99"/>
        <end position="119"/>
    </location>
</feature>
<dbReference type="InterPro" id="IPR003599">
    <property type="entry name" value="Ig_sub"/>
</dbReference>
<dbReference type="Pfam" id="PF07686">
    <property type="entry name" value="V-set"/>
    <property type="match status" value="2"/>
</dbReference>
<name>A0A9J8D8J5_CYPCA</name>
<keyword evidence="1" id="KW-0472">Membrane</keyword>
<sequence>MPVIEGQSVTLHADLTEIREIDMIWWKSADSKERSCAKFVLIATLNKTNNEVNLHKETIQQFKDSLKLNLDSGSLTITSITPEHYGYYKLHISPAKKRWSFIPSVLLLICCFIYVFVLLTGSASLHQVVEVTEGGSVILECSQESIVLEDKQLTVHWRHNYIRNVFDIINGEVSIKEQDPAYKNRAEVLREELKKGNIFLNITDLQLSDGGTYLCFVPDLGLEHSTQLVVKERSCITCTTAEVRSHGTGARLGKTLYLLIQSSGFILHYLIG</sequence>
<dbReference type="AlphaFoldDB" id="A0A9J8D8J5"/>
<evidence type="ECO:0000313" key="4">
    <source>
        <dbReference type="Proteomes" id="UP001108240"/>
    </source>
</evidence>
<organism evidence="3 4">
    <name type="scientific">Cyprinus carpio carpio</name>
    <dbReference type="NCBI Taxonomy" id="630221"/>
    <lineage>
        <taxon>Eukaryota</taxon>
        <taxon>Metazoa</taxon>
        <taxon>Chordata</taxon>
        <taxon>Craniata</taxon>
        <taxon>Vertebrata</taxon>
        <taxon>Euteleostomi</taxon>
        <taxon>Actinopterygii</taxon>
        <taxon>Neopterygii</taxon>
        <taxon>Teleostei</taxon>
        <taxon>Ostariophysi</taxon>
        <taxon>Cypriniformes</taxon>
        <taxon>Cyprinidae</taxon>
        <taxon>Cyprininae</taxon>
        <taxon>Cyprinus</taxon>
    </lineage>
</organism>
<dbReference type="Gene3D" id="2.60.40.10">
    <property type="entry name" value="Immunoglobulins"/>
    <property type="match status" value="2"/>
</dbReference>
<keyword evidence="4" id="KW-1185">Reference proteome</keyword>
<dbReference type="PANTHER" id="PTHR21063:SF4">
    <property type="entry name" value="CD48 ANTIGEN-RELATED"/>
    <property type="match status" value="1"/>
</dbReference>
<dbReference type="InterPro" id="IPR007110">
    <property type="entry name" value="Ig-like_dom"/>
</dbReference>
<dbReference type="SMART" id="SM00409">
    <property type="entry name" value="IG"/>
    <property type="match status" value="2"/>
</dbReference>
<dbReference type="SUPFAM" id="SSF48726">
    <property type="entry name" value="Immunoglobulin"/>
    <property type="match status" value="2"/>
</dbReference>
<dbReference type="InterPro" id="IPR013783">
    <property type="entry name" value="Ig-like_fold"/>
</dbReference>
<keyword evidence="1" id="KW-1133">Transmembrane helix</keyword>
<evidence type="ECO:0000259" key="2">
    <source>
        <dbReference type="PROSITE" id="PS50835"/>
    </source>
</evidence>
<keyword evidence="1" id="KW-0812">Transmembrane</keyword>